<feature type="region of interest" description="Disordered" evidence="1">
    <location>
        <begin position="478"/>
        <end position="497"/>
    </location>
</feature>
<sequence>MGFAHLHVGHKSFHLHKRAQNDACKNGAFTNPTLGQTIDSLKPLNISWDPTCLSNVQSVDIILSAPGNDEPLLQGWKSVDFATGYKVVDLLPRKWNDTASQKLQLTLYQSGTPSFMSPLPAGPVFNATYTAPNGNVPSAADLTLENGTSTASTSSSSSRGKVAAGVLIPLIFIGIGIFAYIRYQRRIGREKRKRWSEAVDKRMSTISTDWKSMSAAGAQAAIRHSMAVSARNSSFSFGAIRPSSQVLEPVAPDMAQIRRPGTGLRNAALVNSVASGERVSRVSFAETTRVSRVSFANDPRQSTESRRTVGSSRPSRAFHSAYAPPVPALPPVYSPKEKLTDEVDGSLSPRQTAGPLTLSPEDIRARIQNGKIDKDEDGIADVLPALTMMRTGSRSSAINPFTNATPQLPDMPPVDGDADDYIIPSTYAIAAEVIGMPEPIHYTEADVASVIPSTSFPAPLQELPVMSPDAMLRTYADRRTTKTSSPPSSFHAGVASGTPDDMLRAYAERQAANSSPRPRLEKRPSLIGGFATALKNRKKKDRDSRTSTPVNGAKPITLVTNNMGYPVTEQNAERQEASVADPFLHPRSDGVGVGSYGGAHYAIGEDDDEQAYGGTAQ</sequence>
<evidence type="ECO:0000256" key="1">
    <source>
        <dbReference type="SAM" id="MobiDB-lite"/>
    </source>
</evidence>
<dbReference type="STRING" id="946122.A0A0C2X5C2"/>
<dbReference type="InParanoid" id="A0A0C2X5C2"/>
<accession>A0A0C2X5C2</accession>
<feature type="compositionally biased region" description="Pro residues" evidence="1">
    <location>
        <begin position="324"/>
        <end position="333"/>
    </location>
</feature>
<keyword evidence="2" id="KW-0812">Transmembrane</keyword>
<organism evidence="3 4">
    <name type="scientific">Amanita muscaria (strain Koide BX008)</name>
    <dbReference type="NCBI Taxonomy" id="946122"/>
    <lineage>
        <taxon>Eukaryota</taxon>
        <taxon>Fungi</taxon>
        <taxon>Dikarya</taxon>
        <taxon>Basidiomycota</taxon>
        <taxon>Agaricomycotina</taxon>
        <taxon>Agaricomycetes</taxon>
        <taxon>Agaricomycetidae</taxon>
        <taxon>Agaricales</taxon>
        <taxon>Pluteineae</taxon>
        <taxon>Amanitaceae</taxon>
        <taxon>Amanita</taxon>
    </lineage>
</organism>
<dbReference type="Proteomes" id="UP000054549">
    <property type="component" value="Unassembled WGS sequence"/>
</dbReference>
<gene>
    <name evidence="3" type="ORF">M378DRAFT_163881</name>
</gene>
<feature type="transmembrane region" description="Helical" evidence="2">
    <location>
        <begin position="162"/>
        <end position="183"/>
    </location>
</feature>
<keyword evidence="2" id="KW-1133">Transmembrane helix</keyword>
<evidence type="ECO:0000313" key="4">
    <source>
        <dbReference type="Proteomes" id="UP000054549"/>
    </source>
</evidence>
<dbReference type="OrthoDB" id="3363836at2759"/>
<proteinExistence type="predicted"/>
<keyword evidence="2" id="KW-0472">Membrane</keyword>
<reference evidence="3 4" key="1">
    <citation type="submission" date="2014-04" db="EMBL/GenBank/DDBJ databases">
        <title>Evolutionary Origins and Diversification of the Mycorrhizal Mutualists.</title>
        <authorList>
            <consortium name="DOE Joint Genome Institute"/>
            <consortium name="Mycorrhizal Genomics Consortium"/>
            <person name="Kohler A."/>
            <person name="Kuo A."/>
            <person name="Nagy L.G."/>
            <person name="Floudas D."/>
            <person name="Copeland A."/>
            <person name="Barry K.W."/>
            <person name="Cichocki N."/>
            <person name="Veneault-Fourrey C."/>
            <person name="LaButti K."/>
            <person name="Lindquist E.A."/>
            <person name="Lipzen A."/>
            <person name="Lundell T."/>
            <person name="Morin E."/>
            <person name="Murat C."/>
            <person name="Riley R."/>
            <person name="Ohm R."/>
            <person name="Sun H."/>
            <person name="Tunlid A."/>
            <person name="Henrissat B."/>
            <person name="Grigoriev I.V."/>
            <person name="Hibbett D.S."/>
            <person name="Martin F."/>
        </authorList>
    </citation>
    <scope>NUCLEOTIDE SEQUENCE [LARGE SCALE GENOMIC DNA]</scope>
    <source>
        <strain evidence="3 4">Koide BX008</strain>
    </source>
</reference>
<dbReference type="AlphaFoldDB" id="A0A0C2X5C2"/>
<dbReference type="EMBL" id="KN818254">
    <property type="protein sequence ID" value="KIL63923.1"/>
    <property type="molecule type" value="Genomic_DNA"/>
</dbReference>
<dbReference type="HOGENOM" id="CLU_027355_0_0_1"/>
<evidence type="ECO:0000256" key="2">
    <source>
        <dbReference type="SAM" id="Phobius"/>
    </source>
</evidence>
<feature type="region of interest" description="Disordered" evidence="1">
    <location>
        <begin position="294"/>
        <end position="362"/>
    </location>
</feature>
<evidence type="ECO:0000313" key="3">
    <source>
        <dbReference type="EMBL" id="KIL63923.1"/>
    </source>
</evidence>
<name>A0A0C2X5C2_AMAMK</name>
<keyword evidence="4" id="KW-1185">Reference proteome</keyword>
<feature type="region of interest" description="Disordered" evidence="1">
    <location>
        <begin position="532"/>
        <end position="558"/>
    </location>
</feature>
<protein>
    <submittedName>
        <fullName evidence="3">Uncharacterized protein</fullName>
    </submittedName>
</protein>